<dbReference type="GO" id="GO:0006313">
    <property type="term" value="P:DNA transposition"/>
    <property type="evidence" value="ECO:0007669"/>
    <property type="project" value="InterPro"/>
</dbReference>
<proteinExistence type="predicted"/>
<reference evidence="3 4" key="1">
    <citation type="journal article" date="2010" name="J. Bacteriol.">
        <title>Genome sequence of the milbemycin-producing bacterium Streptomyces bingchenggensis.</title>
        <authorList>
            <person name="Wang X.J."/>
            <person name="Yan Y.J."/>
            <person name="Zhang B."/>
            <person name="An J."/>
            <person name="Wang J.J."/>
            <person name="Tian J."/>
            <person name="Jiang L."/>
            <person name="Chen Y.H."/>
            <person name="Huang S.X."/>
            <person name="Yin M."/>
            <person name="Zhang J."/>
            <person name="Gao A.L."/>
            <person name="Liu C.X."/>
            <person name="Zhu Z.X."/>
            <person name="Xiang W.S."/>
        </authorList>
    </citation>
    <scope>NUCLEOTIDE SEQUENCE [LARGE SCALE GENOMIC DNA]</scope>
    <source>
        <strain evidence="3 4">BCW-1</strain>
    </source>
</reference>
<evidence type="ECO:0000313" key="3">
    <source>
        <dbReference type="EMBL" id="ADI10582.1"/>
    </source>
</evidence>
<feature type="compositionally biased region" description="Basic and acidic residues" evidence="1">
    <location>
        <begin position="63"/>
        <end position="76"/>
    </location>
</feature>
<evidence type="ECO:0000313" key="4">
    <source>
        <dbReference type="Proteomes" id="UP000000377"/>
    </source>
</evidence>
<dbReference type="eggNOG" id="COG1943">
    <property type="taxonomic scope" value="Bacteria"/>
</dbReference>
<name>D7C964_STRBB</name>
<gene>
    <name evidence="3" type="ordered locus">SBI_07462</name>
</gene>
<dbReference type="EMBL" id="CP002047">
    <property type="protein sequence ID" value="ADI10582.1"/>
    <property type="molecule type" value="Genomic_DNA"/>
</dbReference>
<evidence type="ECO:0000256" key="1">
    <source>
        <dbReference type="SAM" id="MobiDB-lite"/>
    </source>
</evidence>
<dbReference type="KEGG" id="sbh:SBI_07462"/>
<sequence length="120" mass="13569">MNATYVHLLVHYPPKVALSKLVNSLKGVSSRRLRQEFTDQVNRAITRGRFLVPFVLRRKLRRGTADRRTPVHREPAAPRMTMAENNSAAPCLKLRSEQTRDGLHPRPKAGALAKIIGRIP</sequence>
<feature type="domain" description="Transposase IS200-like" evidence="2">
    <location>
        <begin position="5"/>
        <end position="45"/>
    </location>
</feature>
<dbReference type="InterPro" id="IPR036515">
    <property type="entry name" value="Transposase_17_sf"/>
</dbReference>
<accession>D7C964</accession>
<dbReference type="STRING" id="749414.SBI_07462"/>
<dbReference type="InterPro" id="IPR002686">
    <property type="entry name" value="Transposase_17"/>
</dbReference>
<organism evidence="3 4">
    <name type="scientific">Streptomyces bingchenggensis (strain BCW-1)</name>
    <dbReference type="NCBI Taxonomy" id="749414"/>
    <lineage>
        <taxon>Bacteria</taxon>
        <taxon>Bacillati</taxon>
        <taxon>Actinomycetota</taxon>
        <taxon>Actinomycetes</taxon>
        <taxon>Kitasatosporales</taxon>
        <taxon>Streptomycetaceae</taxon>
        <taxon>Streptomyces</taxon>
    </lineage>
</organism>
<dbReference type="AlphaFoldDB" id="D7C964"/>
<dbReference type="GO" id="GO:0003677">
    <property type="term" value="F:DNA binding"/>
    <property type="evidence" value="ECO:0007669"/>
    <property type="project" value="InterPro"/>
</dbReference>
<dbReference type="GO" id="GO:0004803">
    <property type="term" value="F:transposase activity"/>
    <property type="evidence" value="ECO:0007669"/>
    <property type="project" value="InterPro"/>
</dbReference>
<dbReference type="SUPFAM" id="SSF143422">
    <property type="entry name" value="Transposase IS200-like"/>
    <property type="match status" value="1"/>
</dbReference>
<evidence type="ECO:0000259" key="2">
    <source>
        <dbReference type="Pfam" id="PF01797"/>
    </source>
</evidence>
<dbReference type="Gene3D" id="3.30.70.1290">
    <property type="entry name" value="Transposase IS200-like"/>
    <property type="match status" value="1"/>
</dbReference>
<dbReference type="Pfam" id="PF01797">
    <property type="entry name" value="Y1_Tnp"/>
    <property type="match status" value="1"/>
</dbReference>
<feature type="region of interest" description="Disordered" evidence="1">
    <location>
        <begin position="63"/>
        <end position="90"/>
    </location>
</feature>
<dbReference type="Proteomes" id="UP000000377">
    <property type="component" value="Chromosome"/>
</dbReference>
<dbReference type="HOGENOM" id="CLU_2048343_0_0_11"/>
<keyword evidence="4" id="KW-1185">Reference proteome</keyword>
<protein>
    <submittedName>
        <fullName evidence="3">Transposase IS200-family protein</fullName>
    </submittedName>
</protein>